<comment type="similarity">
    <text evidence="2">Belongs to the TFIIB family.</text>
</comment>
<proteinExistence type="inferred from homology"/>
<dbReference type="GO" id="GO:0008270">
    <property type="term" value="F:zinc ion binding"/>
    <property type="evidence" value="ECO:0007669"/>
    <property type="project" value="UniProtKB-KW"/>
</dbReference>
<dbReference type="FunFam" id="1.10.472.10:FF:000007">
    <property type="entry name" value="Transcription factor IIIB 90 kDa subunit"/>
    <property type="match status" value="1"/>
</dbReference>
<evidence type="ECO:0000256" key="9">
    <source>
        <dbReference type="ARBA" id="ARBA00023242"/>
    </source>
</evidence>
<dbReference type="FunFam" id="1.10.472.10:FF:000002">
    <property type="entry name" value="Transcription factor IIIB 90 kDa subunit"/>
    <property type="match status" value="1"/>
</dbReference>
<dbReference type="GO" id="GO:0017025">
    <property type="term" value="F:TBP-class protein binding"/>
    <property type="evidence" value="ECO:0007669"/>
    <property type="project" value="InterPro"/>
</dbReference>
<feature type="domain" description="Cyclin-like" evidence="12">
    <location>
        <begin position="231"/>
        <end position="315"/>
    </location>
</feature>
<dbReference type="EMBL" id="NPIC01000001">
    <property type="protein sequence ID" value="RDL42309.1"/>
    <property type="molecule type" value="Genomic_DNA"/>
</dbReference>
<keyword evidence="6" id="KW-0805">Transcription regulation</keyword>
<keyword evidence="14" id="KW-1185">Reference proteome</keyword>
<dbReference type="GO" id="GO:0000995">
    <property type="term" value="F:RNA polymerase III general transcription initiation factor activity"/>
    <property type="evidence" value="ECO:0007669"/>
    <property type="project" value="TreeGrafter"/>
</dbReference>
<dbReference type="SUPFAM" id="SSF47954">
    <property type="entry name" value="Cyclin-like"/>
    <property type="match status" value="2"/>
</dbReference>
<dbReference type="InterPro" id="IPR013763">
    <property type="entry name" value="Cyclin-like_dom"/>
</dbReference>
<keyword evidence="7" id="KW-0010">Activator</keyword>
<reference evidence="13 14" key="1">
    <citation type="journal article" date="2018" name="IMA Fungus">
        <title>IMA Genome-F 9: Draft genome sequence of Annulohypoxylon stygium, Aspergillus mulundensis, Berkeleyomyces basicola (syn. Thielaviopsis basicola), Ceratocystis smalleyi, two Cercospora beticola strains, Coleophoma cylindrospora, Fusarium fracticaudum, Phialophora cf. hyalina, and Morchella septimelata.</title>
        <authorList>
            <person name="Wingfield B.D."/>
            <person name="Bills G.F."/>
            <person name="Dong Y."/>
            <person name="Huang W."/>
            <person name="Nel W.J."/>
            <person name="Swalarsk-Parry B.S."/>
            <person name="Vaghefi N."/>
            <person name="Wilken P.M."/>
            <person name="An Z."/>
            <person name="de Beer Z.W."/>
            <person name="De Vos L."/>
            <person name="Chen L."/>
            <person name="Duong T.A."/>
            <person name="Gao Y."/>
            <person name="Hammerbacher A."/>
            <person name="Kikkert J.R."/>
            <person name="Li Y."/>
            <person name="Li H."/>
            <person name="Li K."/>
            <person name="Li Q."/>
            <person name="Liu X."/>
            <person name="Ma X."/>
            <person name="Naidoo K."/>
            <person name="Pethybridge S.J."/>
            <person name="Sun J."/>
            <person name="Steenkamp E.T."/>
            <person name="van der Nest M.A."/>
            <person name="van Wyk S."/>
            <person name="Wingfield M.J."/>
            <person name="Xiong C."/>
            <person name="Yue Q."/>
            <person name="Zhang X."/>
        </authorList>
    </citation>
    <scope>NUCLEOTIDE SEQUENCE [LARGE SCALE GENOMIC DNA]</scope>
    <source>
        <strain evidence="13 14">BP 5553</strain>
    </source>
</reference>
<dbReference type="GeneID" id="43595137"/>
<gene>
    <name evidence="13" type="ORF">BP5553_02288</name>
</gene>
<comment type="caution">
    <text evidence="13">The sequence shown here is derived from an EMBL/GenBank/DDBJ whole genome shotgun (WGS) entry which is preliminary data.</text>
</comment>
<dbReference type="InterPro" id="IPR000812">
    <property type="entry name" value="TFIIB"/>
</dbReference>
<feature type="region of interest" description="Disordered" evidence="11">
    <location>
        <begin position="409"/>
        <end position="438"/>
    </location>
</feature>
<dbReference type="InterPro" id="IPR036915">
    <property type="entry name" value="Cyclin-like_sf"/>
</dbReference>
<feature type="compositionally biased region" description="Basic residues" evidence="11">
    <location>
        <begin position="603"/>
        <end position="612"/>
    </location>
</feature>
<keyword evidence="8" id="KW-0804">Transcription</keyword>
<feature type="region of interest" description="Disordered" evidence="11">
    <location>
        <begin position="1"/>
        <end position="21"/>
    </location>
</feature>
<evidence type="ECO:0000256" key="11">
    <source>
        <dbReference type="SAM" id="MobiDB-lite"/>
    </source>
</evidence>
<accession>A0A370U3F2</accession>
<keyword evidence="4" id="KW-0863">Zinc-finger</keyword>
<feature type="compositionally biased region" description="Polar residues" evidence="11">
    <location>
        <begin position="696"/>
        <end position="708"/>
    </location>
</feature>
<evidence type="ECO:0000256" key="1">
    <source>
        <dbReference type="ARBA" id="ARBA00004123"/>
    </source>
</evidence>
<dbReference type="InterPro" id="IPR013150">
    <property type="entry name" value="TFIIB_cyclin"/>
</dbReference>
<dbReference type="PANTHER" id="PTHR11618:SF4">
    <property type="entry name" value="TRANSCRIPTION FACTOR IIIB 90 KDA SUBUNIT"/>
    <property type="match status" value="1"/>
</dbReference>
<evidence type="ECO:0000313" key="13">
    <source>
        <dbReference type="EMBL" id="RDL42309.1"/>
    </source>
</evidence>
<dbReference type="AlphaFoldDB" id="A0A370U3F2"/>
<keyword evidence="9" id="KW-0539">Nucleus</keyword>
<evidence type="ECO:0000256" key="5">
    <source>
        <dbReference type="ARBA" id="ARBA00022833"/>
    </source>
</evidence>
<evidence type="ECO:0000256" key="3">
    <source>
        <dbReference type="ARBA" id="ARBA00022723"/>
    </source>
</evidence>
<dbReference type="PANTHER" id="PTHR11618">
    <property type="entry name" value="TRANSCRIPTION INITIATION FACTOR IIB-RELATED"/>
    <property type="match status" value="1"/>
</dbReference>
<dbReference type="STRING" id="2656787.A0A370U3F2"/>
<keyword evidence="3" id="KW-0479">Metal-binding</keyword>
<feature type="compositionally biased region" description="Acidic residues" evidence="11">
    <location>
        <begin position="754"/>
        <end position="777"/>
    </location>
</feature>
<dbReference type="Pfam" id="PF00382">
    <property type="entry name" value="TFIIB"/>
    <property type="match status" value="2"/>
</dbReference>
<evidence type="ECO:0000256" key="8">
    <source>
        <dbReference type="ARBA" id="ARBA00023163"/>
    </source>
</evidence>
<name>A0A370U3F2_9HELO</name>
<feature type="region of interest" description="Disordered" evidence="11">
    <location>
        <begin position="337"/>
        <end position="394"/>
    </location>
</feature>
<dbReference type="InterPro" id="IPR011665">
    <property type="entry name" value="BRF1_TBP-bd_dom"/>
</dbReference>
<feature type="compositionally biased region" description="Acidic residues" evidence="11">
    <location>
        <begin position="710"/>
        <end position="719"/>
    </location>
</feature>
<feature type="compositionally biased region" description="Basic and acidic residues" evidence="11">
    <location>
        <begin position="720"/>
        <end position="733"/>
    </location>
</feature>
<evidence type="ECO:0000256" key="2">
    <source>
        <dbReference type="ARBA" id="ARBA00010857"/>
    </source>
</evidence>
<protein>
    <recommendedName>
        <fullName evidence="10">B-related factor 1</fullName>
    </recommendedName>
</protein>
<dbReference type="Pfam" id="PF07741">
    <property type="entry name" value="BRF1"/>
    <property type="match status" value="1"/>
</dbReference>
<dbReference type="GO" id="GO:0005634">
    <property type="term" value="C:nucleus"/>
    <property type="evidence" value="ECO:0007669"/>
    <property type="project" value="UniProtKB-SubCell"/>
</dbReference>
<dbReference type="GO" id="GO:0070897">
    <property type="term" value="P:transcription preinitiation complex assembly"/>
    <property type="evidence" value="ECO:0007669"/>
    <property type="project" value="InterPro"/>
</dbReference>
<feature type="region of interest" description="Disordered" evidence="11">
    <location>
        <begin position="694"/>
        <end position="792"/>
    </location>
</feature>
<dbReference type="SMART" id="SM00385">
    <property type="entry name" value="CYCLIN"/>
    <property type="match status" value="2"/>
</dbReference>
<dbReference type="Gene3D" id="1.20.5.650">
    <property type="entry name" value="Single helix bin"/>
    <property type="match status" value="1"/>
</dbReference>
<evidence type="ECO:0000259" key="12">
    <source>
        <dbReference type="SMART" id="SM00385"/>
    </source>
</evidence>
<dbReference type="GO" id="GO:0001006">
    <property type="term" value="F:RNA polymerase III type 3 promoter sequence-specific DNA binding"/>
    <property type="evidence" value="ECO:0007669"/>
    <property type="project" value="TreeGrafter"/>
</dbReference>
<evidence type="ECO:0000256" key="7">
    <source>
        <dbReference type="ARBA" id="ARBA00023159"/>
    </source>
</evidence>
<dbReference type="RefSeq" id="XP_031874965.1">
    <property type="nucleotide sequence ID" value="XM_032010911.1"/>
</dbReference>
<dbReference type="Proteomes" id="UP000254866">
    <property type="component" value="Unassembled WGS sequence"/>
</dbReference>
<feature type="domain" description="Cyclin-like" evidence="12">
    <location>
        <begin position="133"/>
        <end position="215"/>
    </location>
</feature>
<sequence length="792" mass="87607">MGRQPKIVPPRRPNPLRDREKRAEIRAPTIFTQKAAAVAAAAAKSKLRKRGCPNPTCEAPNIEDGICQGCGRVVDDSNIVAEVQFGESSSGAAVVQGSFMGADQGAAKSMGPGFRRAGGSEEGREGTIREGRRIMQAMANQLQIQETIVAQGVQIFKLAAMHNFIQGRRMEMVCAVCLYSACRQTKPCRVMLIDFADKIQVNVFKLGRTFKALHHAVTFARNGIFPVLPEDLIWRFAAKLEFGDLCDKVAEDAVRMVKRMSLDWMVMGRRPSGVCGACLILAARMNNFRRTITEVVYVVKVTTHTIQKRLDEFKLTPSSALTVDEFLNNEFLESAHDPPSFYEKSEDFQKNKTKRKRKRKGEDGAEGDDEDVEDAEADGSPNKRRKSNDQVLPSVELRRDADGFAIPATPALSHTVSQSTESSDTNQTNGTPDNMIDPDLVDDVIREQTGTSMNLLVETFGDAVGGVGQDEVSDTSPAKKGRAKAMNVRVPAEWERDENQMIEEVSEMVSDPNSVHHAISYARATKRAAEYLLLAEQNQKFVSMDVHIGEDEFAEDPEVQNCVLSPDDVARKEKVWVNENKSWLRQEQIKAYKRKLAENGPPKARRNRKKKPRMGEGQLTPAASPADAAVEVLKARAFSKKINYDAIRGMFDDPDIPQASNLTSAATSQVGSRAGSELESVASVTLGENGLAITAGTAQSEMGDTVASTVDEESDEDDLDHVRPDDDTRKVVVEEEEEEEDDWKAAFKRKRGDDEEGFDDDEEEYPDLGYGDDEPNFDDVGAFDGPEDYDEY</sequence>
<dbReference type="GO" id="GO:0000126">
    <property type="term" value="C:transcription factor TFIIIB complex"/>
    <property type="evidence" value="ECO:0007669"/>
    <property type="project" value="TreeGrafter"/>
</dbReference>
<evidence type="ECO:0000313" key="14">
    <source>
        <dbReference type="Proteomes" id="UP000254866"/>
    </source>
</evidence>
<dbReference type="OrthoDB" id="511529at2759"/>
<feature type="compositionally biased region" description="Polar residues" evidence="11">
    <location>
        <begin position="412"/>
        <end position="432"/>
    </location>
</feature>
<evidence type="ECO:0000256" key="10">
    <source>
        <dbReference type="ARBA" id="ARBA00031009"/>
    </source>
</evidence>
<feature type="region of interest" description="Disordered" evidence="11">
    <location>
        <begin position="594"/>
        <end position="626"/>
    </location>
</feature>
<evidence type="ECO:0000256" key="4">
    <source>
        <dbReference type="ARBA" id="ARBA00022771"/>
    </source>
</evidence>
<evidence type="ECO:0000256" key="6">
    <source>
        <dbReference type="ARBA" id="ARBA00023015"/>
    </source>
</evidence>
<organism evidence="13 14">
    <name type="scientific">Venustampulla echinocandica</name>
    <dbReference type="NCBI Taxonomy" id="2656787"/>
    <lineage>
        <taxon>Eukaryota</taxon>
        <taxon>Fungi</taxon>
        <taxon>Dikarya</taxon>
        <taxon>Ascomycota</taxon>
        <taxon>Pezizomycotina</taxon>
        <taxon>Leotiomycetes</taxon>
        <taxon>Helotiales</taxon>
        <taxon>Pleuroascaceae</taxon>
        <taxon>Venustampulla</taxon>
    </lineage>
</organism>
<keyword evidence="5" id="KW-0862">Zinc</keyword>
<comment type="subcellular location">
    <subcellularLocation>
        <location evidence="1">Nucleus</location>
    </subcellularLocation>
</comment>
<dbReference type="GO" id="GO:0006384">
    <property type="term" value="P:transcription initiation at RNA polymerase III promoter"/>
    <property type="evidence" value="ECO:0007669"/>
    <property type="project" value="UniProtKB-ARBA"/>
</dbReference>
<feature type="compositionally biased region" description="Acidic residues" evidence="11">
    <location>
        <begin position="364"/>
        <end position="377"/>
    </location>
</feature>
<dbReference type="CDD" id="cd20554">
    <property type="entry name" value="CYCLIN_TFIIIB90_rpt2"/>
    <property type="match status" value="1"/>
</dbReference>
<dbReference type="GO" id="GO:0097550">
    <property type="term" value="C:transcription preinitiation complex"/>
    <property type="evidence" value="ECO:0007669"/>
    <property type="project" value="TreeGrafter"/>
</dbReference>
<dbReference type="PRINTS" id="PR00685">
    <property type="entry name" value="TIFACTORIIB"/>
</dbReference>
<dbReference type="Gene3D" id="1.10.472.10">
    <property type="entry name" value="Cyclin-like"/>
    <property type="match status" value="2"/>
</dbReference>